<keyword evidence="1" id="KW-0479">Metal-binding</keyword>
<evidence type="ECO:0000256" key="1">
    <source>
        <dbReference type="ARBA" id="ARBA00022723"/>
    </source>
</evidence>
<keyword evidence="5" id="KW-0749">Sporulation</keyword>
<organism evidence="10 11">
    <name type="scientific">Exophiala bonariae</name>
    <dbReference type="NCBI Taxonomy" id="1690606"/>
    <lineage>
        <taxon>Eukaryota</taxon>
        <taxon>Fungi</taxon>
        <taxon>Dikarya</taxon>
        <taxon>Ascomycota</taxon>
        <taxon>Pezizomycotina</taxon>
        <taxon>Eurotiomycetes</taxon>
        <taxon>Chaetothyriomycetidae</taxon>
        <taxon>Chaetothyriales</taxon>
        <taxon>Herpotrichiellaceae</taxon>
        <taxon>Exophiala</taxon>
    </lineage>
</organism>
<dbReference type="GO" id="GO:0000978">
    <property type="term" value="F:RNA polymerase II cis-regulatory region sequence-specific DNA binding"/>
    <property type="evidence" value="ECO:0007669"/>
    <property type="project" value="TreeGrafter"/>
</dbReference>
<comment type="caution">
    <text evidence="10">The sequence shown here is derived from an EMBL/GenBank/DDBJ whole genome shotgun (WGS) entry which is preliminary data.</text>
</comment>
<evidence type="ECO:0000256" key="4">
    <source>
        <dbReference type="ARBA" id="ARBA00022833"/>
    </source>
</evidence>
<evidence type="ECO:0000256" key="5">
    <source>
        <dbReference type="ARBA" id="ARBA00023321"/>
    </source>
</evidence>
<dbReference type="SUPFAM" id="SSF57667">
    <property type="entry name" value="beta-beta-alpha zinc fingers"/>
    <property type="match status" value="1"/>
</dbReference>
<dbReference type="Proteomes" id="UP001358417">
    <property type="component" value="Unassembled WGS sequence"/>
</dbReference>
<dbReference type="InterPro" id="IPR013087">
    <property type="entry name" value="Znf_C2H2_type"/>
</dbReference>
<feature type="compositionally biased region" description="Low complexity" evidence="8">
    <location>
        <begin position="127"/>
        <end position="143"/>
    </location>
</feature>
<feature type="compositionally biased region" description="Low complexity" evidence="8">
    <location>
        <begin position="232"/>
        <end position="267"/>
    </location>
</feature>
<feature type="compositionally biased region" description="Basic and acidic residues" evidence="8">
    <location>
        <begin position="100"/>
        <end position="116"/>
    </location>
</feature>
<reference evidence="10 11" key="1">
    <citation type="submission" date="2023-08" db="EMBL/GenBank/DDBJ databases">
        <title>Black Yeasts Isolated from many extreme environments.</title>
        <authorList>
            <person name="Coleine C."/>
            <person name="Stajich J.E."/>
            <person name="Selbmann L."/>
        </authorList>
    </citation>
    <scope>NUCLEOTIDE SEQUENCE [LARGE SCALE GENOMIC DNA]</scope>
    <source>
        <strain evidence="10 11">CCFEE 5792</strain>
    </source>
</reference>
<dbReference type="GO" id="GO:0000785">
    <property type="term" value="C:chromatin"/>
    <property type="evidence" value="ECO:0007669"/>
    <property type="project" value="TreeGrafter"/>
</dbReference>
<feature type="region of interest" description="Disordered" evidence="8">
    <location>
        <begin position="316"/>
        <end position="397"/>
    </location>
</feature>
<feature type="region of interest" description="Disordered" evidence="8">
    <location>
        <begin position="231"/>
        <end position="272"/>
    </location>
</feature>
<dbReference type="GO" id="GO:0005667">
    <property type="term" value="C:transcription regulator complex"/>
    <property type="evidence" value="ECO:0007669"/>
    <property type="project" value="TreeGrafter"/>
</dbReference>
<dbReference type="GeneID" id="89974461"/>
<dbReference type="PROSITE" id="PS00028">
    <property type="entry name" value="ZINC_FINGER_C2H2_1"/>
    <property type="match status" value="1"/>
</dbReference>
<evidence type="ECO:0000313" key="11">
    <source>
        <dbReference type="Proteomes" id="UP001358417"/>
    </source>
</evidence>
<dbReference type="GO" id="GO:0000981">
    <property type="term" value="F:DNA-binding transcription factor activity, RNA polymerase II-specific"/>
    <property type="evidence" value="ECO:0007669"/>
    <property type="project" value="TreeGrafter"/>
</dbReference>
<protein>
    <recommendedName>
        <fullName evidence="6">C2H2 type master regulator of conidiophore development brlA</fullName>
    </recommendedName>
</protein>
<evidence type="ECO:0000259" key="9">
    <source>
        <dbReference type="PROSITE" id="PS50157"/>
    </source>
</evidence>
<feature type="region of interest" description="Disordered" evidence="8">
    <location>
        <begin position="86"/>
        <end position="157"/>
    </location>
</feature>
<dbReference type="PANTHER" id="PTHR14003">
    <property type="entry name" value="TRANSCRIPTIONAL REPRESSOR PROTEIN YY"/>
    <property type="match status" value="1"/>
</dbReference>
<dbReference type="Pfam" id="PF00096">
    <property type="entry name" value="zf-C2H2"/>
    <property type="match status" value="1"/>
</dbReference>
<dbReference type="EMBL" id="JAVRRD010000024">
    <property type="protein sequence ID" value="KAK5047624.1"/>
    <property type="molecule type" value="Genomic_DNA"/>
</dbReference>
<feature type="domain" description="C2H2-type" evidence="9">
    <location>
        <begin position="305"/>
        <end position="332"/>
    </location>
</feature>
<keyword evidence="4" id="KW-0862">Zinc</keyword>
<evidence type="ECO:0000256" key="7">
    <source>
        <dbReference type="PROSITE-ProRule" id="PRU00042"/>
    </source>
</evidence>
<sequence length="494" mass="53330">MLPPPADLMSSSVDHNPPFCTPATFYAGCDFVRPMMDVHTQLREATSFSILNDNDSPSFAIRPRQLRQSLSPASVAASVARSTSASGSGFISASTSPSPRPDRQVRPYLPRQDHYTRASSFSSGGAPPLSRLSSNSSMDSSPSPITPAYTYNDSTLPPFDQLTRQDLATYLPQPSPTTITPFLEQQLLIAPNMMPDHFVGKQFQSTLPLAQYPIHAPIPPVFPINNPTSANSSVLPASTAPATSSVTTPVKIQSKTSPQTTSGPTPGKKNKYPCPYAQSQSCTATFTTSGHAARHGKKHTGEKGVHCPVCNKAFTRKDNMKQHERTHKGSMSGSNSDNSSVRRSKASITKVAQKARQAQKDDTTLPDRSRRSSLMRSPLSEVTSLAPPATDTSLSTESSLATNFYPDTQQMLMPIQTIPETLSPNTFYSNELLMQQQSSILPLPQLMLDKADDFTLAGNMPSAPPLLRGFSDLDTLANVAGAAYDPNYYSGQNL</sequence>
<keyword evidence="2" id="KW-0677">Repeat</keyword>
<dbReference type="GO" id="GO:0048315">
    <property type="term" value="P:conidium formation"/>
    <property type="evidence" value="ECO:0007669"/>
    <property type="project" value="UniProtKB-KW"/>
</dbReference>
<keyword evidence="11" id="KW-1185">Reference proteome</keyword>
<dbReference type="InterPro" id="IPR036236">
    <property type="entry name" value="Znf_C2H2_sf"/>
</dbReference>
<feature type="domain" description="C2H2-type" evidence="9">
    <location>
        <begin position="272"/>
        <end position="304"/>
    </location>
</feature>
<dbReference type="GO" id="GO:0008270">
    <property type="term" value="F:zinc ion binding"/>
    <property type="evidence" value="ECO:0007669"/>
    <property type="project" value="UniProtKB-KW"/>
</dbReference>
<evidence type="ECO:0000313" key="10">
    <source>
        <dbReference type="EMBL" id="KAK5047624.1"/>
    </source>
</evidence>
<evidence type="ECO:0000256" key="8">
    <source>
        <dbReference type="SAM" id="MobiDB-lite"/>
    </source>
</evidence>
<proteinExistence type="predicted"/>
<dbReference type="Gene3D" id="3.30.160.60">
    <property type="entry name" value="Classic Zinc Finger"/>
    <property type="match status" value="2"/>
</dbReference>
<keyword evidence="3 7" id="KW-0863">Zinc-finger</keyword>
<evidence type="ECO:0000256" key="3">
    <source>
        <dbReference type="ARBA" id="ARBA00022771"/>
    </source>
</evidence>
<dbReference type="AlphaFoldDB" id="A0AAV9N0T3"/>
<feature type="compositionally biased region" description="Basic and acidic residues" evidence="8">
    <location>
        <begin position="358"/>
        <end position="370"/>
    </location>
</feature>
<accession>A0AAV9N0T3</accession>
<dbReference type="SMART" id="SM00355">
    <property type="entry name" value="ZnF_C2H2"/>
    <property type="match status" value="2"/>
</dbReference>
<dbReference type="FunFam" id="3.30.160.60:FF:002343">
    <property type="entry name" value="Zinc finger protein 33A"/>
    <property type="match status" value="1"/>
</dbReference>
<feature type="compositionally biased region" description="Low complexity" evidence="8">
    <location>
        <begin position="329"/>
        <end position="341"/>
    </location>
</feature>
<dbReference type="PROSITE" id="PS50157">
    <property type="entry name" value="ZINC_FINGER_C2H2_2"/>
    <property type="match status" value="2"/>
</dbReference>
<gene>
    <name evidence="10" type="ORF">LTR84_006289</name>
</gene>
<dbReference type="RefSeq" id="XP_064703151.1">
    <property type="nucleotide sequence ID" value="XM_064849850.1"/>
</dbReference>
<keyword evidence="5" id="KW-0183">Conidiation</keyword>
<name>A0AAV9N0T3_9EURO</name>
<evidence type="ECO:0000256" key="6">
    <source>
        <dbReference type="ARBA" id="ARBA00044085"/>
    </source>
</evidence>
<evidence type="ECO:0000256" key="2">
    <source>
        <dbReference type="ARBA" id="ARBA00022737"/>
    </source>
</evidence>
<dbReference type="PANTHER" id="PTHR14003:SF19">
    <property type="entry name" value="YY2 TRANSCRIPTION FACTOR"/>
    <property type="match status" value="1"/>
</dbReference>